<organism evidence="11">
    <name type="scientific">Trypanosoma brucei</name>
    <dbReference type="NCBI Taxonomy" id="5691"/>
    <lineage>
        <taxon>Eukaryota</taxon>
        <taxon>Discoba</taxon>
        <taxon>Euglenozoa</taxon>
        <taxon>Kinetoplastea</taxon>
        <taxon>Metakinetoplastina</taxon>
        <taxon>Trypanosomatida</taxon>
        <taxon>Trypanosomatidae</taxon>
        <taxon>Trypanosoma</taxon>
    </lineage>
</organism>
<feature type="region of interest" description="Disordered" evidence="9">
    <location>
        <begin position="350"/>
        <end position="372"/>
    </location>
</feature>
<keyword evidence="3" id="KW-1003">Cell membrane</keyword>
<feature type="domain" description="Trypanosome variant surface glycoprotein B-type N-terminal" evidence="10">
    <location>
        <begin position="1"/>
        <end position="328"/>
    </location>
</feature>
<evidence type="ECO:0000256" key="3">
    <source>
        <dbReference type="ARBA" id="ARBA00022475"/>
    </source>
</evidence>
<dbReference type="EMBL" id="KX700130">
    <property type="protein sequence ID" value="APD74086.1"/>
    <property type="molecule type" value="Genomic_DNA"/>
</dbReference>
<evidence type="ECO:0000256" key="9">
    <source>
        <dbReference type="SAM" id="MobiDB-lite"/>
    </source>
</evidence>
<accession>A0A1J0R8E0</accession>
<keyword evidence="5" id="KW-0732">Signal</keyword>
<comment type="function">
    <text evidence="1">VSG forms a coat on the surface of the parasite. The trypanosome evades the immune response of the host by expressing a series of antigenically distinct VSGs from an estimated 1000 VSG genes.</text>
</comment>
<evidence type="ECO:0000313" key="11">
    <source>
        <dbReference type="EMBL" id="APD74086.1"/>
    </source>
</evidence>
<name>A0A1J0R8E0_9TRYP</name>
<dbReference type="VEuPathDB" id="TriTrypDB:Tb11.v5.1029"/>
<reference evidence="11" key="1">
    <citation type="submission" date="2016-08" db="EMBL/GenBank/DDBJ databases">
        <title>VSG repertoire of Trypanosoma brucei EATRO 1125.</title>
        <authorList>
            <person name="Cross G.A."/>
        </authorList>
    </citation>
    <scope>NUCLEOTIDE SEQUENCE</scope>
    <source>
        <strain evidence="11">EATRO 1125</strain>
    </source>
</reference>
<evidence type="ECO:0000256" key="7">
    <source>
        <dbReference type="ARBA" id="ARBA00023180"/>
    </source>
</evidence>
<comment type="subcellular location">
    <subcellularLocation>
        <location evidence="2">Cell membrane</location>
        <topology evidence="2">Lipid-anchor</topology>
        <topology evidence="2">GPI-anchor</topology>
    </subcellularLocation>
</comment>
<keyword evidence="4" id="KW-0336">GPI-anchor</keyword>
<evidence type="ECO:0000256" key="1">
    <source>
        <dbReference type="ARBA" id="ARBA00002523"/>
    </source>
</evidence>
<dbReference type="VEuPathDB" id="TriTrypDB:Tb427_000308400"/>
<evidence type="ECO:0000256" key="8">
    <source>
        <dbReference type="ARBA" id="ARBA00023288"/>
    </source>
</evidence>
<evidence type="ECO:0000256" key="5">
    <source>
        <dbReference type="ARBA" id="ARBA00022729"/>
    </source>
</evidence>
<dbReference type="AlphaFoldDB" id="A0A1J0R8E0"/>
<keyword evidence="6" id="KW-0472">Membrane</keyword>
<evidence type="ECO:0000256" key="4">
    <source>
        <dbReference type="ARBA" id="ARBA00022622"/>
    </source>
</evidence>
<dbReference type="Pfam" id="PF13206">
    <property type="entry name" value="VSG_B"/>
    <property type="match status" value="1"/>
</dbReference>
<proteinExistence type="predicted"/>
<keyword evidence="8" id="KW-0449">Lipoprotein</keyword>
<dbReference type="GO" id="GO:0005886">
    <property type="term" value="C:plasma membrane"/>
    <property type="evidence" value="ECO:0007669"/>
    <property type="project" value="UniProtKB-SubCell"/>
</dbReference>
<evidence type="ECO:0000256" key="2">
    <source>
        <dbReference type="ARBA" id="ARBA00004609"/>
    </source>
</evidence>
<dbReference type="InterPro" id="IPR025932">
    <property type="entry name" value="Trypano_VSG_B_N_dom"/>
</dbReference>
<evidence type="ECO:0000256" key="6">
    <source>
        <dbReference type="ARBA" id="ARBA00023136"/>
    </source>
</evidence>
<keyword evidence="7" id="KW-0325">Glycoprotein</keyword>
<evidence type="ECO:0000259" key="10">
    <source>
        <dbReference type="Pfam" id="PF13206"/>
    </source>
</evidence>
<sequence length="412" mass="44460">MCRLLQAATGKLSDMTVAADIETKIATLRAANMSTSPKEWQALFKPKDTKNAYEQLSGETKNLAENLGGAEAWEAWRTDKAEAETKKIVTQADKNFPAIAAAEQRFALHNWLLELAAEAVKVRKKWQAAKDFITNDETNNIKKLLREAVYGDGATADALTQITSFGTGSSCAGHCNVDAKRKSIAGDFLCMCSGPGRNTRMQRRVYRCEIAGQGQITTQGANLKASCALNTDNVITPHEITTALGAWCSSLTQKGAASDNSVWLGTRSSTGTECAGTAGNTCVDYSTFFKKTPPTPLDKLPWYNKIRQAAVTLEKRALQQAQESLHVTSIEASYAKALAVYQAAALGKLVPPQPNAQNQAEQKGAGNPQKQQAICTAHKNNKKACTDANCIWKGGESGKGECEIDKNQFQSS</sequence>
<dbReference type="GO" id="GO:0098552">
    <property type="term" value="C:side of membrane"/>
    <property type="evidence" value="ECO:0007669"/>
    <property type="project" value="UniProtKB-KW"/>
</dbReference>
<protein>
    <submittedName>
        <fullName evidence="11">Variant surface glycoprotein 1125.2615</fullName>
    </submittedName>
</protein>